<dbReference type="InterPro" id="IPR046529">
    <property type="entry name" value="DUF6594"/>
</dbReference>
<keyword evidence="2" id="KW-0812">Transmembrane</keyword>
<dbReference type="Pfam" id="PF20237">
    <property type="entry name" value="DUF6594"/>
    <property type="match status" value="1"/>
</dbReference>
<keyword evidence="2" id="KW-1133">Transmembrane helix</keyword>
<evidence type="ECO:0000256" key="2">
    <source>
        <dbReference type="SAM" id="Phobius"/>
    </source>
</evidence>
<dbReference type="RefSeq" id="XP_070895674.1">
    <property type="nucleotide sequence ID" value="XM_071046507.1"/>
</dbReference>
<sequence>MSLPLFSQPAARRAQAPTDPGLTQDVVDRMPWKYIGYRWFSAFLASDTDFAFFRRFDTLSTRVILALQDRVAEVEASLEAIDNETSRRSDDMINNGSLRDDPRQDRRNLLWEAQNRLDDYYRFVTLSSQVRARPPPAERDVASVRMWLRNNDQAIAEPERKYAEKRDLFLLVSRIRSPLRQFLERWSPIRRCGFWKEDRPELPFYVQSNAHFYSDRQLERLSSIFATAISLGMFIIPFWVLASVGDPARKLKIITFFASLCVGILSLGTTAKPHEVLAAAATGPRPSQPRIRRRAPWRLEHRLPQGKDHPASDIPHDISLISPLQNEICDGWVSPHDARGRGERGCSAVSGALCMNGSGQGYKLCGYHGKNCDGHSTRIRDDYGLPRAYIFVNGKYETINSYRVIRSGDC</sequence>
<evidence type="ECO:0000313" key="5">
    <source>
        <dbReference type="Proteomes" id="UP001610444"/>
    </source>
</evidence>
<comment type="caution">
    <text evidence="4">The sequence shown here is derived from an EMBL/GenBank/DDBJ whole genome shotgun (WGS) entry which is preliminary data.</text>
</comment>
<keyword evidence="5" id="KW-1185">Reference proteome</keyword>
<dbReference type="PANTHER" id="PTHR34502">
    <property type="entry name" value="DUF6594 DOMAIN-CONTAINING PROTEIN-RELATED"/>
    <property type="match status" value="1"/>
</dbReference>
<name>A0ABR4JU19_9EURO</name>
<evidence type="ECO:0000313" key="4">
    <source>
        <dbReference type="EMBL" id="KAL2843549.1"/>
    </source>
</evidence>
<keyword evidence="2" id="KW-0472">Membrane</keyword>
<dbReference type="GeneID" id="98161671"/>
<reference evidence="4 5" key="1">
    <citation type="submission" date="2024-07" db="EMBL/GenBank/DDBJ databases">
        <title>Section-level genome sequencing and comparative genomics of Aspergillus sections Usti and Cavernicolus.</title>
        <authorList>
            <consortium name="Lawrence Berkeley National Laboratory"/>
            <person name="Nybo J.L."/>
            <person name="Vesth T.C."/>
            <person name="Theobald S."/>
            <person name="Frisvad J.C."/>
            <person name="Larsen T.O."/>
            <person name="Kjaerboelling I."/>
            <person name="Rothschild-Mancinelli K."/>
            <person name="Lyhne E.K."/>
            <person name="Kogle M.E."/>
            <person name="Barry K."/>
            <person name="Clum A."/>
            <person name="Na H."/>
            <person name="Ledsgaard L."/>
            <person name="Lin J."/>
            <person name="Lipzen A."/>
            <person name="Kuo A."/>
            <person name="Riley R."/>
            <person name="Mondo S."/>
            <person name="LaButti K."/>
            <person name="Haridas S."/>
            <person name="Pangalinan J."/>
            <person name="Salamov A.A."/>
            <person name="Simmons B.A."/>
            <person name="Magnuson J.K."/>
            <person name="Chen J."/>
            <person name="Drula E."/>
            <person name="Henrissat B."/>
            <person name="Wiebenga A."/>
            <person name="Lubbers R.J."/>
            <person name="Gomes A.C."/>
            <person name="Macurrencykelacurrency M.R."/>
            <person name="Stajich J."/>
            <person name="Grigoriev I.V."/>
            <person name="Mortensen U.H."/>
            <person name="De vries R.P."/>
            <person name="Baker S.E."/>
            <person name="Andersen M.R."/>
        </authorList>
    </citation>
    <scope>NUCLEOTIDE SEQUENCE [LARGE SCALE GENOMIC DNA]</scope>
    <source>
        <strain evidence="4 5">CBS 756.74</strain>
    </source>
</reference>
<proteinExistence type="predicted"/>
<gene>
    <name evidence="4" type="ORF">BJX68DRAFT_270048</name>
</gene>
<dbReference type="EMBL" id="JBFXLR010000045">
    <property type="protein sequence ID" value="KAL2843549.1"/>
    <property type="molecule type" value="Genomic_DNA"/>
</dbReference>
<protein>
    <recommendedName>
        <fullName evidence="3">DUF6594 domain-containing protein</fullName>
    </recommendedName>
</protein>
<evidence type="ECO:0000259" key="3">
    <source>
        <dbReference type="Pfam" id="PF20237"/>
    </source>
</evidence>
<feature type="domain" description="DUF6594" evidence="3">
    <location>
        <begin position="37"/>
        <end position="282"/>
    </location>
</feature>
<organism evidence="4 5">
    <name type="scientific">Aspergillus pseudodeflectus</name>
    <dbReference type="NCBI Taxonomy" id="176178"/>
    <lineage>
        <taxon>Eukaryota</taxon>
        <taxon>Fungi</taxon>
        <taxon>Dikarya</taxon>
        <taxon>Ascomycota</taxon>
        <taxon>Pezizomycotina</taxon>
        <taxon>Eurotiomycetes</taxon>
        <taxon>Eurotiomycetidae</taxon>
        <taxon>Eurotiales</taxon>
        <taxon>Aspergillaceae</taxon>
        <taxon>Aspergillus</taxon>
        <taxon>Aspergillus subgen. Nidulantes</taxon>
    </lineage>
</organism>
<feature type="region of interest" description="Disordered" evidence="1">
    <location>
        <begin position="1"/>
        <end position="22"/>
    </location>
</feature>
<accession>A0ABR4JU19</accession>
<feature type="transmembrane region" description="Helical" evidence="2">
    <location>
        <begin position="253"/>
        <end position="271"/>
    </location>
</feature>
<evidence type="ECO:0000256" key="1">
    <source>
        <dbReference type="SAM" id="MobiDB-lite"/>
    </source>
</evidence>
<dbReference type="PANTHER" id="PTHR34502:SF4">
    <property type="entry name" value="DUF6594 DOMAIN-CONTAINING PROTEIN"/>
    <property type="match status" value="1"/>
</dbReference>
<feature type="transmembrane region" description="Helical" evidence="2">
    <location>
        <begin position="221"/>
        <end position="241"/>
    </location>
</feature>
<dbReference type="Proteomes" id="UP001610444">
    <property type="component" value="Unassembled WGS sequence"/>
</dbReference>